<dbReference type="Pfam" id="PF02450">
    <property type="entry name" value="LCAT"/>
    <property type="match status" value="2"/>
</dbReference>
<dbReference type="HOGENOM" id="CLU_016065_0_0_1"/>
<evidence type="ECO:0000313" key="2">
    <source>
        <dbReference type="EMBL" id="KIO16263.1"/>
    </source>
</evidence>
<dbReference type="AlphaFoldDB" id="A0A0C3K494"/>
<dbReference type="EMBL" id="KN823615">
    <property type="protein sequence ID" value="KIO16263.1"/>
    <property type="molecule type" value="Genomic_DNA"/>
</dbReference>
<reference evidence="3" key="2">
    <citation type="submission" date="2015-01" db="EMBL/GenBank/DDBJ databases">
        <title>Evolutionary Origins and Diversification of the Mycorrhizal Mutualists.</title>
        <authorList>
            <consortium name="DOE Joint Genome Institute"/>
            <consortium name="Mycorrhizal Genomics Consortium"/>
            <person name="Kohler A."/>
            <person name="Kuo A."/>
            <person name="Nagy L.G."/>
            <person name="Floudas D."/>
            <person name="Copeland A."/>
            <person name="Barry K.W."/>
            <person name="Cichocki N."/>
            <person name="Veneault-Fourrey C."/>
            <person name="LaButti K."/>
            <person name="Lindquist E.A."/>
            <person name="Lipzen A."/>
            <person name="Lundell T."/>
            <person name="Morin E."/>
            <person name="Murat C."/>
            <person name="Riley R."/>
            <person name="Ohm R."/>
            <person name="Sun H."/>
            <person name="Tunlid A."/>
            <person name="Henrissat B."/>
            <person name="Grigoriev I.V."/>
            <person name="Hibbett D.S."/>
            <person name="Martin F."/>
        </authorList>
    </citation>
    <scope>NUCLEOTIDE SEQUENCE [LARGE SCALE GENOMIC DNA]</scope>
    <source>
        <strain evidence="3">MUT 4182</strain>
    </source>
</reference>
<feature type="non-terminal residue" evidence="2">
    <location>
        <position position="1"/>
    </location>
</feature>
<feature type="compositionally biased region" description="Pro residues" evidence="1">
    <location>
        <begin position="171"/>
        <end position="181"/>
    </location>
</feature>
<proteinExistence type="predicted"/>
<protein>
    <submittedName>
        <fullName evidence="2">Uncharacterized protein</fullName>
    </submittedName>
</protein>
<feature type="region of interest" description="Disordered" evidence="1">
    <location>
        <begin position="110"/>
        <end position="189"/>
    </location>
</feature>
<dbReference type="PANTHER" id="PTHR11440">
    <property type="entry name" value="LECITHIN-CHOLESTEROL ACYLTRANSFERASE-RELATED"/>
    <property type="match status" value="1"/>
</dbReference>
<sequence>LKWVEAEGFGDGGPTWVEDHIESFVNVAGPLLGVPKAMTAFLSGEMKDTVEVNPAGSYVLEKFFSRKDRARLFRSWAGGASMWIKGGDAVWGNATHAADDVEGTSHTHGHFFSFRAPTPDSEASSLPAGHSATSSVNGPKNHPTMAPVDEEAAERAKSRERSGKDYEPPSRVNPPTPPPVPAVETSPGVGNLTAEEAGNWILQHTPYSWQKMIATNYSYGIERDEEVLKKNGQDHTKWTNPLEIQLPNAPSMKIFCLHGHGKETERSYWYARGEYEYDDILADAMQAVCLNTTECDIRGVTPRSPLDLPTSRQNWIDVLVTRENEIPKVKNGVKIGEGDGTVASLSLGAMCVEGWQRKRWNPAGIKTVTYEVDGIACP</sequence>
<dbReference type="GO" id="GO:0008374">
    <property type="term" value="F:O-acyltransferase activity"/>
    <property type="evidence" value="ECO:0007669"/>
    <property type="project" value="InterPro"/>
</dbReference>
<organism evidence="2 3">
    <name type="scientific">Tulasnella calospora MUT 4182</name>
    <dbReference type="NCBI Taxonomy" id="1051891"/>
    <lineage>
        <taxon>Eukaryota</taxon>
        <taxon>Fungi</taxon>
        <taxon>Dikarya</taxon>
        <taxon>Basidiomycota</taxon>
        <taxon>Agaricomycotina</taxon>
        <taxon>Agaricomycetes</taxon>
        <taxon>Cantharellales</taxon>
        <taxon>Tulasnellaceae</taxon>
        <taxon>Tulasnella</taxon>
    </lineage>
</organism>
<accession>A0A0C3K494</accession>
<evidence type="ECO:0000313" key="3">
    <source>
        <dbReference type="Proteomes" id="UP000054248"/>
    </source>
</evidence>
<dbReference type="OrthoDB" id="190846at2759"/>
<feature type="compositionally biased region" description="Basic and acidic residues" evidence="1">
    <location>
        <begin position="153"/>
        <end position="168"/>
    </location>
</feature>
<reference evidence="2 3" key="1">
    <citation type="submission" date="2014-04" db="EMBL/GenBank/DDBJ databases">
        <authorList>
            <consortium name="DOE Joint Genome Institute"/>
            <person name="Kuo A."/>
            <person name="Girlanda M."/>
            <person name="Perotto S."/>
            <person name="Kohler A."/>
            <person name="Nagy L.G."/>
            <person name="Floudas D."/>
            <person name="Copeland A."/>
            <person name="Barry K.W."/>
            <person name="Cichocki N."/>
            <person name="Veneault-Fourrey C."/>
            <person name="LaButti K."/>
            <person name="Lindquist E.A."/>
            <person name="Lipzen A."/>
            <person name="Lundell T."/>
            <person name="Morin E."/>
            <person name="Murat C."/>
            <person name="Sun H."/>
            <person name="Tunlid A."/>
            <person name="Henrissat B."/>
            <person name="Grigoriev I.V."/>
            <person name="Hibbett D.S."/>
            <person name="Martin F."/>
            <person name="Nordberg H.P."/>
            <person name="Cantor M.N."/>
            <person name="Hua S.X."/>
        </authorList>
    </citation>
    <scope>NUCLEOTIDE SEQUENCE [LARGE SCALE GENOMIC DNA]</scope>
    <source>
        <strain evidence="2 3">MUT 4182</strain>
    </source>
</reference>
<dbReference type="Proteomes" id="UP000054248">
    <property type="component" value="Unassembled WGS sequence"/>
</dbReference>
<keyword evidence="3" id="KW-1185">Reference proteome</keyword>
<dbReference type="STRING" id="1051891.A0A0C3K494"/>
<gene>
    <name evidence="2" type="ORF">M407DRAFT_34085</name>
</gene>
<dbReference type="InterPro" id="IPR029058">
    <property type="entry name" value="AB_hydrolase_fold"/>
</dbReference>
<dbReference type="InterPro" id="IPR003386">
    <property type="entry name" value="LACT/PDAT_acylTrfase"/>
</dbReference>
<dbReference type="GO" id="GO:0006629">
    <property type="term" value="P:lipid metabolic process"/>
    <property type="evidence" value="ECO:0007669"/>
    <property type="project" value="InterPro"/>
</dbReference>
<name>A0A0C3K494_9AGAM</name>
<dbReference type="Gene3D" id="3.40.50.1820">
    <property type="entry name" value="alpha/beta hydrolase"/>
    <property type="match status" value="1"/>
</dbReference>
<evidence type="ECO:0000256" key="1">
    <source>
        <dbReference type="SAM" id="MobiDB-lite"/>
    </source>
</evidence>